<sequence length="136" mass="14984">MNEPLIADVEWDAGDLGCGPLLLELRNRLRTMPGQVFKLISVDPGSPEDLPVWCRLSRNELGQAREVTPQKMVFDWISGVRMDRLLLADEKVFSGLASAGDQWTSGARTIRLAEVNAEAGTASRTARSFSIARSVR</sequence>
<protein>
    <recommendedName>
        <fullName evidence="3">SirA-like protein</fullName>
    </recommendedName>
</protein>
<dbReference type="SUPFAM" id="SSF64307">
    <property type="entry name" value="SirA-like"/>
    <property type="match status" value="1"/>
</dbReference>
<evidence type="ECO:0000313" key="1">
    <source>
        <dbReference type="EMBL" id="CEG09069.1"/>
    </source>
</evidence>
<dbReference type="STRING" id="1035.BN961_02490"/>
<evidence type="ECO:0000313" key="2">
    <source>
        <dbReference type="Proteomes" id="UP000035762"/>
    </source>
</evidence>
<gene>
    <name evidence="1" type="ORF">BN961_02490</name>
</gene>
<dbReference type="Gene3D" id="3.30.110.40">
    <property type="entry name" value="TusA-like domain"/>
    <property type="match status" value="1"/>
</dbReference>
<dbReference type="Proteomes" id="UP000035762">
    <property type="component" value="Unassembled WGS sequence"/>
</dbReference>
<dbReference type="InterPro" id="IPR036868">
    <property type="entry name" value="TusA-like_sf"/>
</dbReference>
<keyword evidence="2" id="KW-1185">Reference proteome</keyword>
<dbReference type="AlphaFoldDB" id="A0A090MTV9"/>
<dbReference type="EMBL" id="CCAZ020000001">
    <property type="protein sequence ID" value="CEG09069.1"/>
    <property type="molecule type" value="Genomic_DNA"/>
</dbReference>
<name>A0A090MTV9_AFIFE</name>
<accession>A0A090MTV9</accession>
<comment type="caution">
    <text evidence="1">The sequence shown here is derived from an EMBL/GenBank/DDBJ whole genome shotgun (WGS) entry which is preliminary data.</text>
</comment>
<reference evidence="1 2" key="1">
    <citation type="journal article" date="2014" name="Genome Announc.">
        <title>Genome Sequence of Afipia felis Strain 76713, Isolated in Hospital Water Using an Amoeba Co-Culture Procedure.</title>
        <authorList>
            <person name="Benamar S."/>
            <person name="La Scola B."/>
            <person name="Croce O."/>
        </authorList>
    </citation>
    <scope>NUCLEOTIDE SEQUENCE [LARGE SCALE GENOMIC DNA]</scope>
    <source>
        <strain evidence="1 2">76713</strain>
    </source>
</reference>
<organism evidence="1 2">
    <name type="scientific">Afipia felis</name>
    <name type="common">Cat scratch disease bacillus</name>
    <dbReference type="NCBI Taxonomy" id="1035"/>
    <lineage>
        <taxon>Bacteria</taxon>
        <taxon>Pseudomonadati</taxon>
        <taxon>Pseudomonadota</taxon>
        <taxon>Alphaproteobacteria</taxon>
        <taxon>Hyphomicrobiales</taxon>
        <taxon>Nitrobacteraceae</taxon>
        <taxon>Afipia</taxon>
    </lineage>
</organism>
<dbReference type="RefSeq" id="WP_244469130.1">
    <property type="nucleotide sequence ID" value="NZ_CCAZ020000001.1"/>
</dbReference>
<proteinExistence type="predicted"/>
<evidence type="ECO:0008006" key="3">
    <source>
        <dbReference type="Google" id="ProtNLM"/>
    </source>
</evidence>